<feature type="transmembrane region" description="Helical" evidence="1">
    <location>
        <begin position="50"/>
        <end position="74"/>
    </location>
</feature>
<sequence length="319" mass="35380">MAPSSGKHAEQLRKAAATFKQNHPDRVAANAQAQKTGFIFGTGFIFQTGFIFRAGFVFGTGFIFQTGFIFRAGFVFRISRKYLIFWSSLPSITYSPTFPPVDLLSNVVGTQVDQSAETITWPNGWESVLPIGMKNSVNVLKTDVERMQWLACEAYQDNKSLIEDIQYLNAHNYTVVVPGDFHRLTTVSDFIKDANNPNVVGMILDVPTSRQSLPEPYHLLDESAAAFCQMKLDQSYKSVGSNTSFHIDTLFAPTWALLHHAGTYTNVHQDAGGYSVAGQVFGDFNDPQPKMWAIMTLKNPVAASQTPEKVAEQMASICR</sequence>
<name>A0AA38NN67_9AGAR</name>
<dbReference type="AlphaFoldDB" id="A0AA38NN67"/>
<gene>
    <name evidence="2" type="ORF">GGU10DRAFT_337289</name>
</gene>
<evidence type="ECO:0000313" key="2">
    <source>
        <dbReference type="EMBL" id="KAJ3780290.1"/>
    </source>
</evidence>
<comment type="caution">
    <text evidence="2">The sequence shown here is derived from an EMBL/GenBank/DDBJ whole genome shotgun (WGS) entry which is preliminary data.</text>
</comment>
<protein>
    <submittedName>
        <fullName evidence="2">Uncharacterized protein</fullName>
    </submittedName>
</protein>
<dbReference type="Proteomes" id="UP001163798">
    <property type="component" value="Unassembled WGS sequence"/>
</dbReference>
<reference evidence="2" key="1">
    <citation type="submission" date="2022-08" db="EMBL/GenBank/DDBJ databases">
        <authorList>
            <consortium name="DOE Joint Genome Institute"/>
            <person name="Min B."/>
            <person name="Riley R."/>
            <person name="Sierra-Patev S."/>
            <person name="Naranjo-Ortiz M."/>
            <person name="Looney B."/>
            <person name="Konkel Z."/>
            <person name="Slot J.C."/>
            <person name="Sakamoto Y."/>
            <person name="Steenwyk J.L."/>
            <person name="Rokas A."/>
            <person name="Carro J."/>
            <person name="Camarero S."/>
            <person name="Ferreira P."/>
            <person name="Molpeceres G."/>
            <person name="Ruiz-Duenas F.J."/>
            <person name="Serrano A."/>
            <person name="Henrissat B."/>
            <person name="Drula E."/>
            <person name="Hughes K.W."/>
            <person name="Mata J.L."/>
            <person name="Ishikawa N.K."/>
            <person name="Vargas-Isla R."/>
            <person name="Ushijima S."/>
            <person name="Smith C.A."/>
            <person name="Ahrendt S."/>
            <person name="Andreopoulos W."/>
            <person name="He G."/>
            <person name="Labutti K."/>
            <person name="Lipzen A."/>
            <person name="Ng V."/>
            <person name="Sandor L."/>
            <person name="Barry K."/>
            <person name="Martinez A.T."/>
            <person name="Xiao Y."/>
            <person name="Gibbons J.G."/>
            <person name="Terashima K."/>
            <person name="Hibbett D.S."/>
            <person name="Grigoriev I.V."/>
        </authorList>
    </citation>
    <scope>NUCLEOTIDE SEQUENCE</scope>
    <source>
        <strain evidence="2">TFB10291</strain>
    </source>
</reference>
<evidence type="ECO:0000313" key="3">
    <source>
        <dbReference type="Proteomes" id="UP001163798"/>
    </source>
</evidence>
<keyword evidence="1" id="KW-1133">Transmembrane helix</keyword>
<keyword evidence="3" id="KW-1185">Reference proteome</keyword>
<proteinExistence type="predicted"/>
<organism evidence="2 3">
    <name type="scientific">Lentinula aff. detonsa</name>
    <dbReference type="NCBI Taxonomy" id="2804958"/>
    <lineage>
        <taxon>Eukaryota</taxon>
        <taxon>Fungi</taxon>
        <taxon>Dikarya</taxon>
        <taxon>Basidiomycota</taxon>
        <taxon>Agaricomycotina</taxon>
        <taxon>Agaricomycetes</taxon>
        <taxon>Agaricomycetidae</taxon>
        <taxon>Agaricales</taxon>
        <taxon>Marasmiineae</taxon>
        <taxon>Omphalotaceae</taxon>
        <taxon>Lentinula</taxon>
    </lineage>
</organism>
<dbReference type="EMBL" id="MU793807">
    <property type="protein sequence ID" value="KAJ3780290.1"/>
    <property type="molecule type" value="Genomic_DNA"/>
</dbReference>
<keyword evidence="1" id="KW-0472">Membrane</keyword>
<accession>A0AA38NN67</accession>
<keyword evidence="1" id="KW-0812">Transmembrane</keyword>
<evidence type="ECO:0000256" key="1">
    <source>
        <dbReference type="SAM" id="Phobius"/>
    </source>
</evidence>